<dbReference type="SUPFAM" id="SSF51419">
    <property type="entry name" value="PLP-binding barrel"/>
    <property type="match status" value="1"/>
</dbReference>
<dbReference type="GO" id="GO:0030170">
    <property type="term" value="F:pyridoxal phosphate binding"/>
    <property type="evidence" value="ECO:0007669"/>
    <property type="project" value="TreeGrafter"/>
</dbReference>
<dbReference type="EMBL" id="CP035282">
    <property type="protein sequence ID" value="QAT62064.1"/>
    <property type="molecule type" value="Genomic_DNA"/>
</dbReference>
<dbReference type="InterPro" id="IPR001608">
    <property type="entry name" value="Ala_racemase_N"/>
</dbReference>
<dbReference type="InterPro" id="IPR029066">
    <property type="entry name" value="PLP-binding_barrel"/>
</dbReference>
<evidence type="ECO:0000259" key="4">
    <source>
        <dbReference type="Pfam" id="PF01168"/>
    </source>
</evidence>
<dbReference type="InterPro" id="IPR000821">
    <property type="entry name" value="Ala_racemase"/>
</dbReference>
<organism evidence="5 6">
    <name type="scientific">Acidilutibacter cellobiosedens</name>
    <dbReference type="NCBI Taxonomy" id="2507161"/>
    <lineage>
        <taxon>Bacteria</taxon>
        <taxon>Bacillati</taxon>
        <taxon>Bacillota</taxon>
        <taxon>Tissierellia</taxon>
        <taxon>Tissierellales</taxon>
        <taxon>Acidilutibacteraceae</taxon>
        <taxon>Acidilutibacter</taxon>
    </lineage>
</organism>
<dbReference type="GO" id="GO:0005829">
    <property type="term" value="C:cytosol"/>
    <property type="evidence" value="ECO:0007669"/>
    <property type="project" value="TreeGrafter"/>
</dbReference>
<gene>
    <name evidence="5" type="ORF">EQM13_10935</name>
</gene>
<keyword evidence="3" id="KW-0413">Isomerase</keyword>
<sequence>MDYPRIEINLSKLQHNVKTITDKCKENGIKVAGVTKVFCADKKLVKAYVDGGVSYLADSRLQNFQRLKDFSLPKILLRLPMISEAEEVVKYADASLNSEIETIRAISREAVKIGKKHEIILMVDLGDLREGYFYEDDLYKSAEEIKKLEGVELIGIGTNLTCYGGVIPTPENLGRLVEIKNNLEKKHDIKLKIISGGNSSSIPLLYDGTIPEGINNLRLGESLVLGRETAYGKNIEETFSDVFKLVIEAIEIKDKPSLPVGEIGKDAFGNVPVFEDKGIRKRMICAIGRQDLLPDDITPYDKEITVIGSSSDHLILDITNSKIKYEVGDKLEFGLKYGGILRGMTSEYVKKVYV</sequence>
<reference evidence="6" key="1">
    <citation type="submission" date="2019-01" db="EMBL/GenBank/DDBJ databases">
        <title>Draft genomes of a novel of Sporanaerobacter strains.</title>
        <authorList>
            <person name="Ma S."/>
        </authorList>
    </citation>
    <scope>NUCLEOTIDE SEQUENCE [LARGE SCALE GENOMIC DNA]</scope>
    <source>
        <strain evidence="6">NJN-17</strain>
    </source>
</reference>
<dbReference type="Proteomes" id="UP000287969">
    <property type="component" value="Chromosome"/>
</dbReference>
<dbReference type="Pfam" id="PF01168">
    <property type="entry name" value="Ala_racemase_N"/>
    <property type="match status" value="1"/>
</dbReference>
<dbReference type="PANTHER" id="PTHR30511:SF3">
    <property type="entry name" value="LYSINE RACEMASE"/>
    <property type="match status" value="1"/>
</dbReference>
<evidence type="ECO:0000256" key="2">
    <source>
        <dbReference type="ARBA" id="ARBA00022898"/>
    </source>
</evidence>
<feature type="domain" description="Alanine racemase N-terminal" evidence="4">
    <location>
        <begin position="8"/>
        <end position="224"/>
    </location>
</feature>
<evidence type="ECO:0000313" key="6">
    <source>
        <dbReference type="Proteomes" id="UP000287969"/>
    </source>
</evidence>
<keyword evidence="2" id="KW-0663">Pyridoxal phosphate</keyword>
<proteinExistence type="predicted"/>
<dbReference type="KEGG" id="spoa:EQM13_10935"/>
<dbReference type="Gene3D" id="3.20.20.10">
    <property type="entry name" value="Alanine racemase"/>
    <property type="match status" value="1"/>
</dbReference>
<accession>A0A410QDV5</accession>
<dbReference type="RefSeq" id="WP_128752680.1">
    <property type="nucleotide sequence ID" value="NZ_CP035282.1"/>
</dbReference>
<dbReference type="GO" id="GO:0008784">
    <property type="term" value="F:alanine racemase activity"/>
    <property type="evidence" value="ECO:0007669"/>
    <property type="project" value="TreeGrafter"/>
</dbReference>
<evidence type="ECO:0000313" key="5">
    <source>
        <dbReference type="EMBL" id="QAT62064.1"/>
    </source>
</evidence>
<comment type="cofactor">
    <cofactor evidence="1">
        <name>pyridoxal 5'-phosphate</name>
        <dbReference type="ChEBI" id="CHEBI:597326"/>
    </cofactor>
</comment>
<name>A0A410QDV5_9FIRM</name>
<dbReference type="OrthoDB" id="504078at2"/>
<evidence type="ECO:0000256" key="1">
    <source>
        <dbReference type="ARBA" id="ARBA00001933"/>
    </source>
</evidence>
<dbReference type="NCBIfam" id="NF040742">
    <property type="entry name" value="racem_Orr"/>
    <property type="match status" value="1"/>
</dbReference>
<dbReference type="AlphaFoldDB" id="A0A410QDV5"/>
<dbReference type="CDD" id="cd06815">
    <property type="entry name" value="PLPDE_III_AR_like_1"/>
    <property type="match status" value="1"/>
</dbReference>
<evidence type="ECO:0000256" key="3">
    <source>
        <dbReference type="ARBA" id="ARBA00023235"/>
    </source>
</evidence>
<dbReference type="PANTHER" id="PTHR30511">
    <property type="entry name" value="ALANINE RACEMASE"/>
    <property type="match status" value="1"/>
</dbReference>
<protein>
    <submittedName>
        <fullName evidence="5">Alanine/ornithine racemase family PLP-dependent enzyme</fullName>
    </submittedName>
</protein>
<keyword evidence="6" id="KW-1185">Reference proteome</keyword>